<evidence type="ECO:0000256" key="2">
    <source>
        <dbReference type="SAM" id="Phobius"/>
    </source>
</evidence>
<dbReference type="WBParaSite" id="EEL_0000876501-mRNA-1">
    <property type="protein sequence ID" value="EEL_0000876501-mRNA-1"/>
    <property type="gene ID" value="EEL_0000876501"/>
</dbReference>
<feature type="transmembrane region" description="Helical" evidence="2">
    <location>
        <begin position="6"/>
        <end position="24"/>
    </location>
</feature>
<proteinExistence type="predicted"/>
<organism evidence="3 4">
    <name type="scientific">Elaeophora elaphi</name>
    <dbReference type="NCBI Taxonomy" id="1147741"/>
    <lineage>
        <taxon>Eukaryota</taxon>
        <taxon>Metazoa</taxon>
        <taxon>Ecdysozoa</taxon>
        <taxon>Nematoda</taxon>
        <taxon>Chromadorea</taxon>
        <taxon>Rhabditida</taxon>
        <taxon>Spirurina</taxon>
        <taxon>Spiruromorpha</taxon>
        <taxon>Filarioidea</taxon>
        <taxon>Onchocercidae</taxon>
        <taxon>Elaeophora</taxon>
    </lineage>
</organism>
<feature type="region of interest" description="Disordered" evidence="1">
    <location>
        <begin position="137"/>
        <end position="178"/>
    </location>
</feature>
<sequence>MFMGFIVTLIFLCLFLIIAVYIYYKEKSEQLIINNNKGNMKIDKAHSPYIITPEQKITQQLLAAQTVTSIECSAKDIAHLLRYMALYGEFRKDEVYRTPRTLIRLVTRAKTKFDEDDVKKEQEAAVKSFGSKLDLHTDQQSSTLMRKARKRVQQQDTSNSKPEKKARRNELSDKMNYDSGAKRYSRGFRLQGCKVGGRKDSEKCVPLGKKVVVISVITLRIIITKPIN</sequence>
<dbReference type="Proteomes" id="UP000050640">
    <property type="component" value="Unplaced"/>
</dbReference>
<name>A0A0R3S240_9BILA</name>
<keyword evidence="3" id="KW-1185">Reference proteome</keyword>
<accession>A0A0R3S240</accession>
<evidence type="ECO:0000256" key="1">
    <source>
        <dbReference type="SAM" id="MobiDB-lite"/>
    </source>
</evidence>
<keyword evidence="2" id="KW-1133">Transmembrane helix</keyword>
<dbReference type="AlphaFoldDB" id="A0A0R3S240"/>
<evidence type="ECO:0000313" key="4">
    <source>
        <dbReference type="WBParaSite" id="EEL_0000876501-mRNA-1"/>
    </source>
</evidence>
<reference evidence="4" key="1">
    <citation type="submission" date="2017-02" db="UniProtKB">
        <authorList>
            <consortium name="WormBaseParasite"/>
        </authorList>
    </citation>
    <scope>IDENTIFICATION</scope>
</reference>
<keyword evidence="2" id="KW-0472">Membrane</keyword>
<keyword evidence="2" id="KW-0812">Transmembrane</keyword>
<evidence type="ECO:0000313" key="3">
    <source>
        <dbReference type="Proteomes" id="UP000050640"/>
    </source>
</evidence>
<protein>
    <submittedName>
        <fullName evidence="4">SWIB domain-containing protein</fullName>
    </submittedName>
</protein>